<feature type="short sequence motif" description="GXSXG" evidence="4">
    <location>
        <begin position="67"/>
        <end position="71"/>
    </location>
</feature>
<feature type="short sequence motif" description="GXGXXG" evidence="4">
    <location>
        <begin position="40"/>
        <end position="45"/>
    </location>
</feature>
<dbReference type="CDD" id="cd07205">
    <property type="entry name" value="Pat_PNPLA6_PNPLA7_NTE1_like"/>
    <property type="match status" value="1"/>
</dbReference>
<dbReference type="EMBL" id="JADKYY010000007">
    <property type="protein sequence ID" value="MBF5027488.1"/>
    <property type="molecule type" value="Genomic_DNA"/>
</dbReference>
<protein>
    <submittedName>
        <fullName evidence="7">Patatin-like phospholipase family protein</fullName>
    </submittedName>
</protein>
<dbReference type="AlphaFoldDB" id="A0A931EAQ7"/>
<gene>
    <name evidence="7" type="ORF">IC612_06725</name>
</gene>
<dbReference type="Pfam" id="PF01734">
    <property type="entry name" value="Patatin"/>
    <property type="match status" value="1"/>
</dbReference>
<dbReference type="RefSeq" id="WP_194739416.1">
    <property type="nucleotide sequence ID" value="NZ_JADKYY010000007.1"/>
</dbReference>
<feature type="active site" description="Nucleophile" evidence="4">
    <location>
        <position position="69"/>
    </location>
</feature>
<proteinExistence type="predicted"/>
<keyword evidence="2 4" id="KW-0442">Lipid degradation</keyword>
<evidence type="ECO:0000256" key="3">
    <source>
        <dbReference type="ARBA" id="ARBA00023098"/>
    </source>
</evidence>
<dbReference type="Gene3D" id="2.40.160.50">
    <property type="entry name" value="membrane protein fhac: a member of the omp85/tpsb transporter family"/>
    <property type="match status" value="1"/>
</dbReference>
<evidence type="ECO:0000313" key="7">
    <source>
        <dbReference type="EMBL" id="MBF5027488.1"/>
    </source>
</evidence>
<organism evidence="7 8">
    <name type="scientific">Planobacterium oryzisoli</name>
    <dbReference type="NCBI Taxonomy" id="2771435"/>
    <lineage>
        <taxon>Bacteria</taxon>
        <taxon>Pseudomonadati</taxon>
        <taxon>Bacteroidota</taxon>
        <taxon>Flavobacteriia</taxon>
        <taxon>Flavobacteriales</taxon>
        <taxon>Weeksellaceae</taxon>
        <taxon>Chryseobacterium group</taxon>
        <taxon>Chryseobacterium</taxon>
    </lineage>
</organism>
<name>A0A931EAQ7_9FLAO</name>
<keyword evidence="5" id="KW-0732">Signal</keyword>
<dbReference type="InterPro" id="IPR050301">
    <property type="entry name" value="NTE"/>
</dbReference>
<dbReference type="GO" id="GO:0016042">
    <property type="term" value="P:lipid catabolic process"/>
    <property type="evidence" value="ECO:0007669"/>
    <property type="project" value="UniProtKB-UniRule"/>
</dbReference>
<evidence type="ECO:0000259" key="6">
    <source>
        <dbReference type="PROSITE" id="PS51635"/>
    </source>
</evidence>
<dbReference type="PROSITE" id="PS51635">
    <property type="entry name" value="PNPLA"/>
    <property type="match status" value="1"/>
</dbReference>
<dbReference type="InterPro" id="IPR043864">
    <property type="entry name" value="Omp85-like_dom"/>
</dbReference>
<dbReference type="GO" id="GO:0016787">
    <property type="term" value="F:hydrolase activity"/>
    <property type="evidence" value="ECO:0007669"/>
    <property type="project" value="UniProtKB-UniRule"/>
</dbReference>
<feature type="active site" description="Proton acceptor" evidence="4">
    <location>
        <position position="213"/>
    </location>
</feature>
<feature type="chain" id="PRO_5036919967" evidence="5">
    <location>
        <begin position="21"/>
        <end position="719"/>
    </location>
</feature>
<dbReference type="SUPFAM" id="SSF52151">
    <property type="entry name" value="FabD/lysophospholipase-like"/>
    <property type="match status" value="1"/>
</dbReference>
<dbReference type="PANTHER" id="PTHR14226">
    <property type="entry name" value="NEUROPATHY TARGET ESTERASE/SWISS CHEESE D.MELANOGASTER"/>
    <property type="match status" value="1"/>
</dbReference>
<dbReference type="InterPro" id="IPR016035">
    <property type="entry name" value="Acyl_Trfase/lysoPLipase"/>
</dbReference>
<feature type="signal peptide" evidence="5">
    <location>
        <begin position="1"/>
        <end position="20"/>
    </location>
</feature>
<evidence type="ECO:0000256" key="5">
    <source>
        <dbReference type="SAM" id="SignalP"/>
    </source>
</evidence>
<reference evidence="7" key="1">
    <citation type="submission" date="2020-11" db="EMBL/GenBank/DDBJ databases">
        <title>Genome seq and assembly of Planobacterium sp.</title>
        <authorList>
            <person name="Chhetri G."/>
        </authorList>
    </citation>
    <scope>NUCLEOTIDE SEQUENCE</scope>
    <source>
        <strain evidence="7">GCR5</strain>
    </source>
</reference>
<evidence type="ECO:0000313" key="8">
    <source>
        <dbReference type="Proteomes" id="UP000694480"/>
    </source>
</evidence>
<keyword evidence="3 4" id="KW-0443">Lipid metabolism</keyword>
<sequence>MRTTVLVILLTLFLHPTLRAQKSPPADPNGKPSIGLSLSGGGAKGFAHIGVLRVLDSLGVKVDYIAGTSMGAIVGGLYAAGYSARDIEHIVLETDFYDLIANEKSRQSSSFFNKSVDKYLISIPVKDGKINVLPTAISSGQKNIYMLKELFKNVSSQKDFSLLPIPFMSVATNLESGKIKIFEEGDLVTAIMASSAFPSLMDPVEINDSLYIDGALTMNFPSQPLKQKGMDIVIGVDLNQGLAQRSKLNSVIEILNQVTDYSIIKETENQYQYTDIRIKPDLEEITATSYDQKESIIESGYQAALAMVPSLSKLPKKEIPVLRAPVNPVFSNVYKIDRLEVTNNRIFSASYLQGKMNLKLPSLHTYGSINKMIENLYSTNNFKIINYDLVPSSSGTVLRMNVLEDDARIFLKFGLHYDEVFKTGLLVNFTARRFLFQNSTTSLDVIVGDFPRFIFNYSVDNGYIPGFGLYASGTQFEFLDGASEALQRYGWLRNEAFIQSIWKDRFAVGGGLSHDYIATESAQDKTYNNYINPYLFIKTDSQNDKNFPTRGILLNAEGKVLDVFKDSEFNTVQTKLDFTLNTPVTSFLSNRLNLFAGFSIGEDVPLEYQYYLGGIFKQPILNFVTFPGYKIGSRSNRNILTASNHFQFNVYRNLYFTPGVSIAALFDDYSLRNATTIQYISTDFGLGYRSPFGPISLNFSKSLNTDQKGIFSVVLGHWF</sequence>
<dbReference type="InterPro" id="IPR002641">
    <property type="entry name" value="PNPLA_dom"/>
</dbReference>
<keyword evidence="1 4" id="KW-0378">Hydrolase</keyword>
<dbReference type="Proteomes" id="UP000694480">
    <property type="component" value="Unassembled WGS sequence"/>
</dbReference>
<keyword evidence="8" id="KW-1185">Reference proteome</keyword>
<comment type="caution">
    <text evidence="7">The sequence shown here is derived from an EMBL/GenBank/DDBJ whole genome shotgun (WGS) entry which is preliminary data.</text>
</comment>
<dbReference type="Pfam" id="PF19143">
    <property type="entry name" value="Omp85_2"/>
    <property type="match status" value="1"/>
</dbReference>
<evidence type="ECO:0000256" key="4">
    <source>
        <dbReference type="PROSITE-ProRule" id="PRU01161"/>
    </source>
</evidence>
<accession>A0A931EAQ7</accession>
<feature type="short sequence motif" description="DGA/G" evidence="4">
    <location>
        <begin position="213"/>
        <end position="215"/>
    </location>
</feature>
<evidence type="ECO:0000256" key="1">
    <source>
        <dbReference type="ARBA" id="ARBA00022801"/>
    </source>
</evidence>
<feature type="domain" description="PNPLA" evidence="6">
    <location>
        <begin position="36"/>
        <end position="226"/>
    </location>
</feature>
<dbReference type="PANTHER" id="PTHR14226:SF29">
    <property type="entry name" value="NEUROPATHY TARGET ESTERASE SWS"/>
    <property type="match status" value="1"/>
</dbReference>
<evidence type="ECO:0000256" key="2">
    <source>
        <dbReference type="ARBA" id="ARBA00022963"/>
    </source>
</evidence>
<dbReference type="Gene3D" id="3.40.1090.10">
    <property type="entry name" value="Cytosolic phospholipase A2 catalytic domain"/>
    <property type="match status" value="2"/>
</dbReference>